<comment type="caution">
    <text evidence="1">The sequence shown here is derived from an EMBL/GenBank/DDBJ whole genome shotgun (WGS) entry which is preliminary data.</text>
</comment>
<proteinExistence type="predicted"/>
<organism evidence="1 2">
    <name type="scientific">Paraglomus brasilianum</name>
    <dbReference type="NCBI Taxonomy" id="144538"/>
    <lineage>
        <taxon>Eukaryota</taxon>
        <taxon>Fungi</taxon>
        <taxon>Fungi incertae sedis</taxon>
        <taxon>Mucoromycota</taxon>
        <taxon>Glomeromycotina</taxon>
        <taxon>Glomeromycetes</taxon>
        <taxon>Paraglomerales</taxon>
        <taxon>Paraglomeraceae</taxon>
        <taxon>Paraglomus</taxon>
    </lineage>
</organism>
<dbReference type="EMBL" id="CAJVPI010001635">
    <property type="protein sequence ID" value="CAG8621354.1"/>
    <property type="molecule type" value="Genomic_DNA"/>
</dbReference>
<dbReference type="PANTHER" id="PTHR24007:SF7">
    <property type="entry name" value="BRCA1-ASSOCIATED PROTEIN"/>
    <property type="match status" value="1"/>
</dbReference>
<evidence type="ECO:0000313" key="1">
    <source>
        <dbReference type="EMBL" id="CAG8621354.1"/>
    </source>
</evidence>
<dbReference type="GO" id="GO:0005737">
    <property type="term" value="C:cytoplasm"/>
    <property type="evidence" value="ECO:0007669"/>
    <property type="project" value="TreeGrafter"/>
</dbReference>
<gene>
    <name evidence="1" type="ORF">PBRASI_LOCUS8726</name>
</gene>
<reference evidence="1" key="1">
    <citation type="submission" date="2021-06" db="EMBL/GenBank/DDBJ databases">
        <authorList>
            <person name="Kallberg Y."/>
            <person name="Tangrot J."/>
            <person name="Rosling A."/>
        </authorList>
    </citation>
    <scope>NUCLEOTIDE SEQUENCE</scope>
    <source>
        <strain evidence="1">BR232B</strain>
    </source>
</reference>
<dbReference type="AlphaFoldDB" id="A0A9N9D0G5"/>
<evidence type="ECO:0000313" key="2">
    <source>
        <dbReference type="Proteomes" id="UP000789739"/>
    </source>
</evidence>
<dbReference type="GO" id="GO:0007265">
    <property type="term" value="P:Ras protein signal transduction"/>
    <property type="evidence" value="ECO:0007669"/>
    <property type="project" value="TreeGrafter"/>
</dbReference>
<name>A0A9N9D0G5_9GLOM</name>
<dbReference type="GO" id="GO:0016567">
    <property type="term" value="P:protein ubiquitination"/>
    <property type="evidence" value="ECO:0007669"/>
    <property type="project" value="TreeGrafter"/>
</dbReference>
<dbReference type="OrthoDB" id="273556at2759"/>
<dbReference type="SUPFAM" id="SSF57850">
    <property type="entry name" value="RING/U-box"/>
    <property type="match status" value="1"/>
</dbReference>
<accession>A0A9N9D0G5</accession>
<dbReference type="GO" id="GO:0061630">
    <property type="term" value="F:ubiquitin protein ligase activity"/>
    <property type="evidence" value="ECO:0007669"/>
    <property type="project" value="TreeGrafter"/>
</dbReference>
<dbReference type="PANTHER" id="PTHR24007">
    <property type="entry name" value="BRCA1-ASSOCIATED PROTEIN"/>
    <property type="match status" value="1"/>
</dbReference>
<protein>
    <submittedName>
        <fullName evidence="1">2343_t:CDS:1</fullName>
    </submittedName>
</protein>
<dbReference type="Proteomes" id="UP000789739">
    <property type="component" value="Unassembled WGS sequence"/>
</dbReference>
<sequence>MGDDIFGTMFRPVFLYFYFVHTNVTLRQGNRLRNESSHPGALCGNIGCGRCQEKHAYSRYEQTSHLYWKHSYAGDGYVHRLIQNKSDRKLVKLSCPNAPPQVQTPPTEQAGQDKIDAIGLKYSYLLTTQLSSQQTYYEEKVNTITLQLSSLSAQV</sequence>
<keyword evidence="2" id="KW-1185">Reference proteome</keyword>